<keyword evidence="2" id="KW-1185">Reference proteome</keyword>
<accession>A0AAE3G2A6</accession>
<gene>
    <name evidence="1" type="ORF">J2T57_001204</name>
</gene>
<organism evidence="1 2">
    <name type="scientific">Natronocella acetinitrilica</name>
    <dbReference type="NCBI Taxonomy" id="414046"/>
    <lineage>
        <taxon>Bacteria</taxon>
        <taxon>Pseudomonadati</taxon>
        <taxon>Pseudomonadota</taxon>
        <taxon>Gammaproteobacteria</taxon>
        <taxon>Chromatiales</taxon>
        <taxon>Ectothiorhodospiraceae</taxon>
        <taxon>Natronocella</taxon>
    </lineage>
</organism>
<name>A0AAE3G2A6_9GAMM</name>
<proteinExistence type="predicted"/>
<evidence type="ECO:0000313" key="1">
    <source>
        <dbReference type="EMBL" id="MCP1674102.1"/>
    </source>
</evidence>
<comment type="caution">
    <text evidence="1">The sequence shown here is derived from an EMBL/GenBank/DDBJ whole genome shotgun (WGS) entry which is preliminary data.</text>
</comment>
<dbReference type="Pfam" id="PF09614">
    <property type="entry name" value="Cas_Csy2"/>
    <property type="match status" value="1"/>
</dbReference>
<reference evidence="1" key="1">
    <citation type="submission" date="2022-03" db="EMBL/GenBank/DDBJ databases">
        <title>Genomic Encyclopedia of Type Strains, Phase III (KMG-III): the genomes of soil and plant-associated and newly described type strains.</title>
        <authorList>
            <person name="Whitman W."/>
        </authorList>
    </citation>
    <scope>NUCLEOTIDE SEQUENCE</scope>
    <source>
        <strain evidence="1">ANL 6-2</strain>
    </source>
</reference>
<evidence type="ECO:0000313" key="2">
    <source>
        <dbReference type="Proteomes" id="UP001205843"/>
    </source>
</evidence>
<dbReference type="InterPro" id="IPR013398">
    <property type="entry name" value="CRISPR-assoc_prot_Csy2"/>
</dbReference>
<dbReference type="Proteomes" id="UP001205843">
    <property type="component" value="Unassembled WGS sequence"/>
</dbReference>
<sequence>MASCHLVLPMQVYGANVIGNGFVAGLPGMSAVYGFAHALEREIRDLLDEQGRNTARAEVMSVTLAIEELERDAGHARHVVYTAQAAGAATKGAPIVDERTARIRQTLILEIECNDEGRDALDRLLIGGELAALLGNLRYAGGTLTVRPRRIRIEASLAEALARVPASAFLLEDRSELLAKQQPGDRDRLDTLLRLISRPRRKPAATEGEHEQASAADQDYLGLLLPLAVGFVLLEHPRHRRGVRGGYPHAYAEPVIGLARARTAASVRAALSDPERGSPAISWMPDQDTPNSYIIKGGAPCQTNP</sequence>
<dbReference type="RefSeq" id="WP_253475747.1">
    <property type="nucleotide sequence ID" value="NZ_JALJXV010000003.1"/>
</dbReference>
<dbReference type="EMBL" id="JALJXV010000003">
    <property type="protein sequence ID" value="MCP1674102.1"/>
    <property type="molecule type" value="Genomic_DNA"/>
</dbReference>
<protein>
    <submittedName>
        <fullName evidence="1">CRISPR type I-F-associated protein Csy2</fullName>
    </submittedName>
</protein>
<dbReference type="AlphaFoldDB" id="A0AAE3G2A6"/>